<dbReference type="Proteomes" id="UP001165986">
    <property type="component" value="Unassembled WGS sequence"/>
</dbReference>
<dbReference type="InterPro" id="IPR003018">
    <property type="entry name" value="GAF"/>
</dbReference>
<dbReference type="Pfam" id="PF02518">
    <property type="entry name" value="HATPase_c"/>
    <property type="match status" value="1"/>
</dbReference>
<evidence type="ECO:0000259" key="8">
    <source>
        <dbReference type="PROSITE" id="PS50046"/>
    </source>
</evidence>
<evidence type="ECO:0000256" key="1">
    <source>
        <dbReference type="ARBA" id="ARBA00000085"/>
    </source>
</evidence>
<evidence type="ECO:0000256" key="2">
    <source>
        <dbReference type="ARBA" id="ARBA00006402"/>
    </source>
</evidence>
<comment type="catalytic activity">
    <reaction evidence="1">
        <text>ATP + protein L-histidine = ADP + protein N-phospho-L-histidine.</text>
        <dbReference type="EC" id="2.7.13.3"/>
    </reaction>
</comment>
<evidence type="ECO:0000256" key="6">
    <source>
        <dbReference type="ARBA" id="ARBA00023012"/>
    </source>
</evidence>
<dbReference type="InterPro" id="IPR003661">
    <property type="entry name" value="HisK_dim/P_dom"/>
</dbReference>
<name>A0AA40T0P1_9NOST</name>
<dbReference type="SUPFAM" id="SSF47384">
    <property type="entry name" value="Homodimeric domain of signal transducing histidine kinase"/>
    <property type="match status" value="1"/>
</dbReference>
<organism evidence="10 11">
    <name type="scientific">Komarekiella delphini-convector SJRDD-AB1</name>
    <dbReference type="NCBI Taxonomy" id="2593771"/>
    <lineage>
        <taxon>Bacteria</taxon>
        <taxon>Bacillati</taxon>
        <taxon>Cyanobacteriota</taxon>
        <taxon>Cyanophyceae</taxon>
        <taxon>Nostocales</taxon>
        <taxon>Nostocaceae</taxon>
        <taxon>Komarekiella</taxon>
        <taxon>Komarekiella delphini-convector</taxon>
    </lineage>
</organism>
<keyword evidence="6" id="KW-0902">Two-component regulatory system</keyword>
<dbReference type="RefSeq" id="WP_191760012.1">
    <property type="nucleotide sequence ID" value="NZ_VJXY01000031.1"/>
</dbReference>
<dbReference type="SMART" id="SM00387">
    <property type="entry name" value="HATPase_c"/>
    <property type="match status" value="1"/>
</dbReference>
<keyword evidence="4" id="KW-0597">Phosphoprotein</keyword>
<dbReference type="InterPro" id="IPR003594">
    <property type="entry name" value="HATPase_dom"/>
</dbReference>
<dbReference type="CDD" id="cd00082">
    <property type="entry name" value="HisKA"/>
    <property type="match status" value="1"/>
</dbReference>
<keyword evidence="5" id="KW-0808">Transferase</keyword>
<dbReference type="InterPro" id="IPR036097">
    <property type="entry name" value="HisK_dim/P_sf"/>
</dbReference>
<reference evidence="10" key="1">
    <citation type="submission" date="2019-07" db="EMBL/GenBank/DDBJ databases">
        <title>Toxilogical consequences of a new and cryptic species of cyanobacteria (Komarekiella delphini-convector) recovered from the epidermis of a bottlenose dolphin and 1500 ft. in the air.</title>
        <authorList>
            <person name="Brown A.O."/>
            <person name="Dvorak P."/>
            <person name="Villanueva C.D."/>
            <person name="Foss A.J."/>
            <person name="Garvey A.D."/>
            <person name="Gibson Q.A."/>
            <person name="Johansen J.R."/>
            <person name="Casamatta D.A."/>
        </authorList>
    </citation>
    <scope>NUCLEOTIDE SEQUENCE</scope>
    <source>
        <strain evidence="10">SJRDD-AB1</strain>
    </source>
</reference>
<dbReference type="PANTHER" id="PTHR43547">
    <property type="entry name" value="TWO-COMPONENT HISTIDINE KINASE"/>
    <property type="match status" value="1"/>
</dbReference>
<dbReference type="Pfam" id="PF01590">
    <property type="entry name" value="GAF"/>
    <property type="match status" value="1"/>
</dbReference>
<protein>
    <recommendedName>
        <fullName evidence="3">histidine kinase</fullName>
        <ecNumber evidence="3">2.7.13.3</ecNumber>
    </recommendedName>
</protein>
<dbReference type="PANTHER" id="PTHR43547:SF2">
    <property type="entry name" value="HYBRID SIGNAL TRANSDUCTION HISTIDINE KINASE C"/>
    <property type="match status" value="1"/>
</dbReference>
<feature type="domain" description="Histidine kinase" evidence="9">
    <location>
        <begin position="426"/>
        <end position="659"/>
    </location>
</feature>
<dbReference type="InterPro" id="IPR019278">
    <property type="entry name" value="DICT_dom"/>
</dbReference>
<evidence type="ECO:0000256" key="5">
    <source>
        <dbReference type="ARBA" id="ARBA00022777"/>
    </source>
</evidence>
<dbReference type="Gene3D" id="3.30.565.10">
    <property type="entry name" value="Histidine kinase-like ATPase, C-terminal domain"/>
    <property type="match status" value="1"/>
</dbReference>
<dbReference type="EC" id="2.7.13.3" evidence="3"/>
<evidence type="ECO:0000256" key="3">
    <source>
        <dbReference type="ARBA" id="ARBA00012438"/>
    </source>
</evidence>
<dbReference type="PROSITE" id="PS50046">
    <property type="entry name" value="PHYTOCHROME_2"/>
    <property type="match status" value="1"/>
</dbReference>
<dbReference type="Pfam" id="PF00512">
    <property type="entry name" value="HisKA"/>
    <property type="match status" value="1"/>
</dbReference>
<dbReference type="GO" id="GO:0000155">
    <property type="term" value="F:phosphorelay sensor kinase activity"/>
    <property type="evidence" value="ECO:0007669"/>
    <property type="project" value="InterPro"/>
</dbReference>
<keyword evidence="7" id="KW-0175">Coiled coil</keyword>
<dbReference type="EMBL" id="VJXY01000031">
    <property type="protein sequence ID" value="MBD6618814.1"/>
    <property type="molecule type" value="Genomic_DNA"/>
</dbReference>
<dbReference type="SUPFAM" id="SSF55874">
    <property type="entry name" value="ATPase domain of HSP90 chaperone/DNA topoisomerase II/histidine kinase"/>
    <property type="match status" value="1"/>
</dbReference>
<evidence type="ECO:0000313" key="11">
    <source>
        <dbReference type="Proteomes" id="UP001165986"/>
    </source>
</evidence>
<dbReference type="PROSITE" id="PS50109">
    <property type="entry name" value="HIS_KIN"/>
    <property type="match status" value="1"/>
</dbReference>
<dbReference type="InterPro" id="IPR033415">
    <property type="entry name" value="CHASE6_C"/>
</dbReference>
<evidence type="ECO:0000313" key="10">
    <source>
        <dbReference type="EMBL" id="MBD6618814.1"/>
    </source>
</evidence>
<dbReference type="InterPro" id="IPR016132">
    <property type="entry name" value="Phyto_chromo_attachment"/>
</dbReference>
<dbReference type="Gene3D" id="1.10.287.130">
    <property type="match status" value="1"/>
</dbReference>
<comment type="similarity">
    <text evidence="2">In the N-terminal section; belongs to the phytochrome family.</text>
</comment>
<dbReference type="Pfam" id="PF17150">
    <property type="entry name" value="CHASE6_C"/>
    <property type="match status" value="1"/>
</dbReference>
<sequence>MSVSNSLLQDLCEVLPHLQSQIYFKSSLTALSHAIEDLVLAGTDRPLVIANFQQERFYRQEIPRYEKIAQHTDHVYVLAAPETNFGAASAPYATIPFAPDNELAQEWHLIVIGRRYSACVICREHASPVDSASLDQLRQFQGIWTFDPQVSIYAARLMLERILAYQPKLASKIKRAQRRYHLLDESQAQTSTNRVLELGPKLFVNRLVTYLQASQYRLLKAYRTIASKERKERLLNAIATSIRRSLNAEEILNVTVTELGQAFSHCRCLLYLEQPDSQQPIAYESTPAELPSLKGEVWSLADHPLFQTALAQSRTNSANQSEILAIADITQDLGLQSHPDLKTQLAQWQIRACLLVPIRYQGTWLGMLELHQPKPYLWTEDDIALVEAIATQAGVALMQAQAYTNLETLNRQLVDLERTQSNLTAIVGHELRTPLSTIRVCLESLVTELEMPPDLQQMMLQTALDDAERLRKLIQDFITLSRLESGMVRWQPEPICLQEYLDLALSGLESRQKLPKIIVELPQHLPLIQVDGEGLIEVLSKLLDNACKFTDKSGQVTIRAHFISSEDVGGKAALENSNKTSMLKVTIADTGRGIESNRLESIFERFYQEEGFLQRTVGGTGLGLAICRCIIDNLGGKIWAESPGKDQGSQFHFTIPVALPIL</sequence>
<dbReference type="InterPro" id="IPR004358">
    <property type="entry name" value="Sig_transdc_His_kin-like_C"/>
</dbReference>
<feature type="coiled-coil region" evidence="7">
    <location>
        <begin position="399"/>
        <end position="426"/>
    </location>
</feature>
<evidence type="ECO:0000259" key="9">
    <source>
        <dbReference type="PROSITE" id="PS50109"/>
    </source>
</evidence>
<proteinExistence type="inferred from homology"/>
<accession>A0AA40T0P1</accession>
<dbReference type="InterPro" id="IPR029016">
    <property type="entry name" value="GAF-like_dom_sf"/>
</dbReference>
<dbReference type="SMART" id="SM00065">
    <property type="entry name" value="GAF"/>
    <property type="match status" value="1"/>
</dbReference>
<dbReference type="PRINTS" id="PR00344">
    <property type="entry name" value="BCTRLSENSOR"/>
</dbReference>
<feature type="domain" description="Phytochrome chromophore attachment site" evidence="8">
    <location>
        <begin position="247"/>
        <end position="392"/>
    </location>
</feature>
<comment type="caution">
    <text evidence="10">The sequence shown here is derived from an EMBL/GenBank/DDBJ whole genome shotgun (WGS) entry which is preliminary data.</text>
</comment>
<gene>
    <name evidence="10" type="ORF">FNW02_24055</name>
</gene>
<keyword evidence="5" id="KW-0418">Kinase</keyword>
<keyword evidence="11" id="KW-1185">Reference proteome</keyword>
<dbReference type="Pfam" id="PF10069">
    <property type="entry name" value="DICT"/>
    <property type="match status" value="1"/>
</dbReference>
<dbReference type="SMART" id="SM00388">
    <property type="entry name" value="HisKA"/>
    <property type="match status" value="1"/>
</dbReference>
<dbReference type="Gene3D" id="3.30.450.40">
    <property type="match status" value="1"/>
</dbReference>
<dbReference type="InterPro" id="IPR036890">
    <property type="entry name" value="HATPase_C_sf"/>
</dbReference>
<dbReference type="AlphaFoldDB" id="A0AA40T0P1"/>
<evidence type="ECO:0000256" key="7">
    <source>
        <dbReference type="SAM" id="Coils"/>
    </source>
</evidence>
<dbReference type="InterPro" id="IPR005467">
    <property type="entry name" value="His_kinase_dom"/>
</dbReference>
<dbReference type="SUPFAM" id="SSF55781">
    <property type="entry name" value="GAF domain-like"/>
    <property type="match status" value="1"/>
</dbReference>
<evidence type="ECO:0000256" key="4">
    <source>
        <dbReference type="ARBA" id="ARBA00022553"/>
    </source>
</evidence>